<gene>
    <name evidence="1" type="ORF">C7B43_14340</name>
</gene>
<dbReference type="Proteomes" id="UP000242699">
    <property type="component" value="Unassembled WGS sequence"/>
</dbReference>
<comment type="caution">
    <text evidence="1">The sequence shown here is derived from an EMBL/GenBank/DDBJ whole genome shotgun (WGS) entry which is preliminary data.</text>
</comment>
<organism evidence="1 2">
    <name type="scientific">Sulfobacillus benefaciens</name>
    <dbReference type="NCBI Taxonomy" id="453960"/>
    <lineage>
        <taxon>Bacteria</taxon>
        <taxon>Bacillati</taxon>
        <taxon>Bacillota</taxon>
        <taxon>Clostridia</taxon>
        <taxon>Eubacteriales</taxon>
        <taxon>Clostridiales Family XVII. Incertae Sedis</taxon>
        <taxon>Sulfobacillus</taxon>
    </lineage>
</organism>
<protein>
    <submittedName>
        <fullName evidence="1">Uncharacterized protein</fullName>
    </submittedName>
</protein>
<reference evidence="1 2" key="1">
    <citation type="journal article" date="2014" name="BMC Genomics">
        <title>Comparison of environmental and isolate Sulfobacillus genomes reveals diverse carbon, sulfur, nitrogen, and hydrogen metabolisms.</title>
        <authorList>
            <person name="Justice N.B."/>
            <person name="Norman A."/>
            <person name="Brown C.T."/>
            <person name="Singh A."/>
            <person name="Thomas B.C."/>
            <person name="Banfield J.F."/>
        </authorList>
    </citation>
    <scope>NUCLEOTIDE SEQUENCE [LARGE SCALE GENOMIC DNA]</scope>
    <source>
        <strain evidence="1">AMDSBA1</strain>
    </source>
</reference>
<evidence type="ECO:0000313" key="2">
    <source>
        <dbReference type="Proteomes" id="UP000242699"/>
    </source>
</evidence>
<dbReference type="AlphaFoldDB" id="A0A2T2WVL2"/>
<dbReference type="EMBL" id="PXYT01000038">
    <property type="protein sequence ID" value="PSR26279.1"/>
    <property type="molecule type" value="Genomic_DNA"/>
</dbReference>
<sequence length="87" mass="9847">MQYVLVDLFLAPLIPNLHDDPFPSKAHDLKDRTSGFKFQKLVRYTVSHLDRGKYLLSTCMLWPSGLDTSVLLKVFGSKEDACGNLFS</sequence>
<name>A0A2T2WVL2_9FIRM</name>
<accession>A0A2T2WVL2</accession>
<evidence type="ECO:0000313" key="1">
    <source>
        <dbReference type="EMBL" id="PSR26279.1"/>
    </source>
</evidence>
<proteinExistence type="predicted"/>